<evidence type="ECO:0000256" key="10">
    <source>
        <dbReference type="ARBA" id="ARBA00038478"/>
    </source>
</evidence>
<evidence type="ECO:0000256" key="1">
    <source>
        <dbReference type="ARBA" id="ARBA00001946"/>
    </source>
</evidence>
<dbReference type="GO" id="GO:0006002">
    <property type="term" value="P:fructose 6-phosphate metabolic process"/>
    <property type="evidence" value="ECO:0007669"/>
    <property type="project" value="InterPro"/>
</dbReference>
<dbReference type="GO" id="GO:0047334">
    <property type="term" value="F:diphosphate-fructose-6-phosphate 1-phosphotransferase activity"/>
    <property type="evidence" value="ECO:0007669"/>
    <property type="project" value="UniProtKB-EC"/>
</dbReference>
<dbReference type="InterPro" id="IPR022953">
    <property type="entry name" value="ATP_PFK"/>
</dbReference>
<evidence type="ECO:0000256" key="4">
    <source>
        <dbReference type="ARBA" id="ARBA00022723"/>
    </source>
</evidence>
<evidence type="ECO:0000313" key="14">
    <source>
        <dbReference type="EMBL" id="MBK1880224.1"/>
    </source>
</evidence>
<keyword evidence="7" id="KW-0067">ATP-binding</keyword>
<dbReference type="InterPro" id="IPR012004">
    <property type="entry name" value="PyroP-dep_PFK_TP0108"/>
</dbReference>
<dbReference type="Pfam" id="PF00365">
    <property type="entry name" value="PFK"/>
    <property type="match status" value="1"/>
</dbReference>
<reference evidence="14" key="1">
    <citation type="submission" date="2021-01" db="EMBL/GenBank/DDBJ databases">
        <title>Modified the classification status of verrucomicrobia.</title>
        <authorList>
            <person name="Feng X."/>
        </authorList>
    </citation>
    <scope>NUCLEOTIDE SEQUENCE</scope>
    <source>
        <strain evidence="14">KCTC 13126</strain>
    </source>
</reference>
<evidence type="ECO:0000256" key="2">
    <source>
        <dbReference type="ARBA" id="ARBA00003138"/>
    </source>
</evidence>
<dbReference type="GO" id="GO:0005524">
    <property type="term" value="F:ATP binding"/>
    <property type="evidence" value="ECO:0007669"/>
    <property type="project" value="UniProtKB-KW"/>
</dbReference>
<dbReference type="NCBIfam" id="NF005301">
    <property type="entry name" value="PRK06830.1"/>
    <property type="match status" value="1"/>
</dbReference>
<evidence type="ECO:0000256" key="3">
    <source>
        <dbReference type="ARBA" id="ARBA00022679"/>
    </source>
</evidence>
<dbReference type="EMBL" id="JAENIL010000076">
    <property type="protein sequence ID" value="MBK1880224.1"/>
    <property type="molecule type" value="Genomic_DNA"/>
</dbReference>
<protein>
    <submittedName>
        <fullName evidence="14">ATP-dependent 6-phosphofructokinase</fullName>
    </submittedName>
</protein>
<dbReference type="InterPro" id="IPR050929">
    <property type="entry name" value="PFKA"/>
</dbReference>
<dbReference type="GO" id="GO:0046872">
    <property type="term" value="F:metal ion binding"/>
    <property type="evidence" value="ECO:0007669"/>
    <property type="project" value="UniProtKB-KW"/>
</dbReference>
<dbReference type="Gene3D" id="3.40.50.450">
    <property type="match status" value="1"/>
</dbReference>
<dbReference type="PIRSF" id="PIRSF000534">
    <property type="entry name" value="PPi_PFK_TP0108"/>
    <property type="match status" value="1"/>
</dbReference>
<feature type="domain" description="Phosphofructokinase" evidence="13">
    <location>
        <begin position="77"/>
        <end position="384"/>
    </location>
</feature>
<dbReference type="GO" id="GO:0005737">
    <property type="term" value="C:cytoplasm"/>
    <property type="evidence" value="ECO:0007669"/>
    <property type="project" value="UniProtKB-ARBA"/>
</dbReference>
<keyword evidence="4" id="KW-0479">Metal-binding</keyword>
<dbReference type="PRINTS" id="PR00476">
    <property type="entry name" value="PHFRCTKINASE"/>
</dbReference>
<dbReference type="AlphaFoldDB" id="A0A934S6E1"/>
<evidence type="ECO:0000259" key="13">
    <source>
        <dbReference type="Pfam" id="PF00365"/>
    </source>
</evidence>
<evidence type="ECO:0000313" key="15">
    <source>
        <dbReference type="Proteomes" id="UP000617628"/>
    </source>
</evidence>
<evidence type="ECO:0000256" key="12">
    <source>
        <dbReference type="ARBA" id="ARBA00048072"/>
    </source>
</evidence>
<evidence type="ECO:0000256" key="6">
    <source>
        <dbReference type="ARBA" id="ARBA00022777"/>
    </source>
</evidence>
<keyword evidence="5" id="KW-0547">Nucleotide-binding</keyword>
<dbReference type="Proteomes" id="UP000617628">
    <property type="component" value="Unassembled WGS sequence"/>
</dbReference>
<dbReference type="InterPro" id="IPR035966">
    <property type="entry name" value="PKF_sf"/>
</dbReference>
<gene>
    <name evidence="14" type="ORF">JIN87_25285</name>
</gene>
<name>A0A934S6E1_9BACT</name>
<dbReference type="PANTHER" id="PTHR45770">
    <property type="entry name" value="ATP-DEPENDENT 6-PHOSPHOFRUCTOKINASE 1"/>
    <property type="match status" value="1"/>
</dbReference>
<comment type="function">
    <text evidence="2">Catalyzes the phosphorylation of D-fructose 6-phosphate, the first committing step of glycolysis. Uses inorganic phosphate (PPi) as phosphoryl donor instead of ATP like common ATP-dependent phosphofructokinases (ATP-PFKs), which renders the reaction reversible, and can thus function both in glycolysis and gluconeogenesis. Consistently, PPi-PFK can replace the enzymes of both the forward (ATP-PFK) and reverse (fructose-bisphosphatase (FBPase)) reactions.</text>
</comment>
<dbReference type="RefSeq" id="WP_200358952.1">
    <property type="nucleotide sequence ID" value="NZ_JAENIL010000076.1"/>
</dbReference>
<evidence type="ECO:0000256" key="8">
    <source>
        <dbReference type="ARBA" id="ARBA00022842"/>
    </source>
</evidence>
<evidence type="ECO:0000256" key="9">
    <source>
        <dbReference type="ARBA" id="ARBA00023152"/>
    </source>
</evidence>
<comment type="cofactor">
    <cofactor evidence="1">
        <name>Mg(2+)</name>
        <dbReference type="ChEBI" id="CHEBI:18420"/>
    </cofactor>
</comment>
<keyword evidence="3" id="KW-0808">Transferase</keyword>
<organism evidence="14 15">
    <name type="scientific">Pelagicoccus mobilis</name>
    <dbReference type="NCBI Taxonomy" id="415221"/>
    <lineage>
        <taxon>Bacteria</taxon>
        <taxon>Pseudomonadati</taxon>
        <taxon>Verrucomicrobiota</taxon>
        <taxon>Opitutia</taxon>
        <taxon>Puniceicoccales</taxon>
        <taxon>Pelagicoccaceae</taxon>
        <taxon>Pelagicoccus</taxon>
    </lineage>
</organism>
<dbReference type="SUPFAM" id="SSF53784">
    <property type="entry name" value="Phosphofructokinase"/>
    <property type="match status" value="1"/>
</dbReference>
<accession>A0A934S6E1</accession>
<evidence type="ECO:0000256" key="7">
    <source>
        <dbReference type="ARBA" id="ARBA00022840"/>
    </source>
</evidence>
<dbReference type="GO" id="GO:0003872">
    <property type="term" value="F:6-phosphofructokinase activity"/>
    <property type="evidence" value="ECO:0007669"/>
    <property type="project" value="UniProtKB-EC"/>
</dbReference>
<comment type="catalytic activity">
    <reaction evidence="12">
        <text>beta-D-fructose 6-phosphate + diphosphate = beta-D-fructose 1,6-bisphosphate + phosphate + H(+)</text>
        <dbReference type="Rhea" id="RHEA:13613"/>
        <dbReference type="ChEBI" id="CHEBI:15378"/>
        <dbReference type="ChEBI" id="CHEBI:32966"/>
        <dbReference type="ChEBI" id="CHEBI:33019"/>
        <dbReference type="ChEBI" id="CHEBI:43474"/>
        <dbReference type="ChEBI" id="CHEBI:57634"/>
        <dbReference type="EC" id="2.7.1.90"/>
    </reaction>
</comment>
<sequence length="441" mass="48118">MDLDLSKFDFNVETLGECQVPSPLVGERLKFVSDDERIVAVSDSQELSRYQEELGYIPSMETAGPRAKVFQPQLLARAAIVTCGGLCPGLNSVIKGVVETLNQEYGIKDVFGIHYGYAGLADPKTYPPVMLDADKVDTLHMEGGSILGTSRGGQDVETMVQNLVNMRINMLFTIGGDGTLKGAAQIAKEIKRRGLEISVVGVPKTIDNDLQFVGSTFGFETAVYQSTPVITAAHVEARSVYNGLGIVKLMGRDSGFICANAALANPVVNFCLIPEDEWTLDGPNGLLKAVERRFRRKSHAIIAVAEGAGQSNFNGLGEERDASGNVLKHDIGTFLCDRFKSYFADLKIPVSLKYFDPSYSIRSVPASGTDQILCHRLAEYAVHAAMAGKTNMVIGYWNRSFVNVPIPVATYERHKIDINGSLWRSVLACTGQEKYFKGRSK</sequence>
<evidence type="ECO:0000256" key="5">
    <source>
        <dbReference type="ARBA" id="ARBA00022741"/>
    </source>
</evidence>
<evidence type="ECO:0000256" key="11">
    <source>
        <dbReference type="ARBA" id="ARBA00048070"/>
    </source>
</evidence>
<comment type="caution">
    <text evidence="14">The sequence shown here is derived from an EMBL/GenBank/DDBJ whole genome shotgun (WGS) entry which is preliminary data.</text>
</comment>
<comment type="similarity">
    <text evidence="10">Belongs to the phosphofructokinase type A (PFKA) family.</text>
</comment>
<dbReference type="InterPro" id="IPR000023">
    <property type="entry name" value="Phosphofructokinase_dom"/>
</dbReference>
<comment type="catalytic activity">
    <reaction evidence="11">
        <text>beta-D-fructose 6-phosphate + ATP = beta-D-fructose 1,6-bisphosphate + ADP + H(+)</text>
        <dbReference type="Rhea" id="RHEA:16109"/>
        <dbReference type="ChEBI" id="CHEBI:15378"/>
        <dbReference type="ChEBI" id="CHEBI:30616"/>
        <dbReference type="ChEBI" id="CHEBI:32966"/>
        <dbReference type="ChEBI" id="CHEBI:57634"/>
        <dbReference type="ChEBI" id="CHEBI:456216"/>
        <dbReference type="EC" id="2.7.1.11"/>
    </reaction>
</comment>
<keyword evidence="9" id="KW-0324">Glycolysis</keyword>
<keyword evidence="15" id="KW-1185">Reference proteome</keyword>
<keyword evidence="6" id="KW-0418">Kinase</keyword>
<proteinExistence type="inferred from homology"/>
<keyword evidence="8" id="KW-0460">Magnesium</keyword>
<dbReference type="FunFam" id="3.40.50.450:FF:000002">
    <property type="entry name" value="ATP-dependent 6-phosphofructokinase"/>
    <property type="match status" value="1"/>
</dbReference>